<protein>
    <submittedName>
        <fullName evidence="2">Uncharacterized protein</fullName>
    </submittedName>
</protein>
<evidence type="ECO:0000256" key="1">
    <source>
        <dbReference type="SAM" id="MobiDB-lite"/>
    </source>
</evidence>
<evidence type="ECO:0000313" key="3">
    <source>
        <dbReference type="Proteomes" id="UP001150266"/>
    </source>
</evidence>
<gene>
    <name evidence="2" type="ORF">J3R30DRAFT_3407497</name>
</gene>
<dbReference type="AlphaFoldDB" id="A0A9W9A1M2"/>
<dbReference type="Proteomes" id="UP001150266">
    <property type="component" value="Unassembled WGS sequence"/>
</dbReference>
<keyword evidence="3" id="KW-1185">Reference proteome</keyword>
<feature type="compositionally biased region" description="Basic and acidic residues" evidence="1">
    <location>
        <begin position="22"/>
        <end position="31"/>
    </location>
</feature>
<feature type="region of interest" description="Disordered" evidence="1">
    <location>
        <begin position="22"/>
        <end position="42"/>
    </location>
</feature>
<name>A0A9W9A1M2_9AGAR</name>
<dbReference type="EMBL" id="JAOTPV010000021">
    <property type="protein sequence ID" value="KAJ4471957.1"/>
    <property type="molecule type" value="Genomic_DNA"/>
</dbReference>
<accession>A0A9W9A1M2</accession>
<organism evidence="2 3">
    <name type="scientific">Lentinula aciculospora</name>
    <dbReference type="NCBI Taxonomy" id="153920"/>
    <lineage>
        <taxon>Eukaryota</taxon>
        <taxon>Fungi</taxon>
        <taxon>Dikarya</taxon>
        <taxon>Basidiomycota</taxon>
        <taxon>Agaricomycotina</taxon>
        <taxon>Agaricomycetes</taxon>
        <taxon>Agaricomycetidae</taxon>
        <taxon>Agaricales</taxon>
        <taxon>Marasmiineae</taxon>
        <taxon>Omphalotaceae</taxon>
        <taxon>Lentinula</taxon>
    </lineage>
</organism>
<proteinExistence type="predicted"/>
<reference evidence="2" key="1">
    <citation type="submission" date="2022-08" db="EMBL/GenBank/DDBJ databases">
        <title>A Global Phylogenomic Analysis of the Shiitake Genus Lentinula.</title>
        <authorList>
            <consortium name="DOE Joint Genome Institute"/>
            <person name="Sierra-Patev S."/>
            <person name="Min B."/>
            <person name="Naranjo-Ortiz M."/>
            <person name="Looney B."/>
            <person name="Konkel Z."/>
            <person name="Slot J.C."/>
            <person name="Sakamoto Y."/>
            <person name="Steenwyk J.L."/>
            <person name="Rokas A."/>
            <person name="Carro J."/>
            <person name="Camarero S."/>
            <person name="Ferreira P."/>
            <person name="Molpeceres G."/>
            <person name="Ruiz-Duenas F.J."/>
            <person name="Serrano A."/>
            <person name="Henrissat B."/>
            <person name="Drula E."/>
            <person name="Hughes K.W."/>
            <person name="Mata J.L."/>
            <person name="Ishikawa N.K."/>
            <person name="Vargas-Isla R."/>
            <person name="Ushijima S."/>
            <person name="Smith C.A."/>
            <person name="Ahrendt S."/>
            <person name="Andreopoulos W."/>
            <person name="He G."/>
            <person name="Labutti K."/>
            <person name="Lipzen A."/>
            <person name="Ng V."/>
            <person name="Riley R."/>
            <person name="Sandor L."/>
            <person name="Barry K."/>
            <person name="Martinez A.T."/>
            <person name="Xiao Y."/>
            <person name="Gibbons J.G."/>
            <person name="Terashima K."/>
            <person name="Grigoriev I.V."/>
            <person name="Hibbett D.S."/>
        </authorList>
    </citation>
    <scope>NUCLEOTIDE SEQUENCE</scope>
    <source>
        <strain evidence="2">JLM2183</strain>
    </source>
</reference>
<evidence type="ECO:0000313" key="2">
    <source>
        <dbReference type="EMBL" id="KAJ4471957.1"/>
    </source>
</evidence>
<comment type="caution">
    <text evidence="2">The sequence shown here is derived from an EMBL/GenBank/DDBJ whole genome shotgun (WGS) entry which is preliminary data.</text>
</comment>
<sequence length="267" mass="30999">MCPAYGKERNVAVRLDKSEAARSNWHYRDQGEGQSQPPEFIDSERVRAPKSLASEIDRRDMREEENVENLDSSRIRALNLFRGSHVFTFASPHVIIVNLANGNVVFRRNVSLKTKIQKISILSVTSRYLDTKSSRHSIQRSFNQVNFDEDPHGINFYAFLKHMRVFPIFENAIAFFNSAGNPVRRRKFRKAHMVLEPLGSMPIVNQYKLKIDQRIRWLKTIHGEYVQVLLSPVSGRRHSKTRGRWKGAHQIDTDEKPMFLPFGELHS</sequence>